<gene>
    <name evidence="2" type="ORF">PEBR_08263</name>
</gene>
<protein>
    <submittedName>
        <fullName evidence="2">Uncharacterized protein</fullName>
    </submittedName>
</protein>
<organism evidence="2 3">
    <name type="scientific">Penicillium brasilianum</name>
    <dbReference type="NCBI Taxonomy" id="104259"/>
    <lineage>
        <taxon>Eukaryota</taxon>
        <taxon>Fungi</taxon>
        <taxon>Dikarya</taxon>
        <taxon>Ascomycota</taxon>
        <taxon>Pezizomycotina</taxon>
        <taxon>Eurotiomycetes</taxon>
        <taxon>Eurotiomycetidae</taxon>
        <taxon>Eurotiales</taxon>
        <taxon>Aspergillaceae</taxon>
        <taxon>Penicillium</taxon>
    </lineage>
</organism>
<evidence type="ECO:0000256" key="1">
    <source>
        <dbReference type="SAM" id="MobiDB-lite"/>
    </source>
</evidence>
<name>A0A1S9RWL0_PENBI</name>
<evidence type="ECO:0000313" key="3">
    <source>
        <dbReference type="Proteomes" id="UP000190744"/>
    </source>
</evidence>
<comment type="caution">
    <text evidence="2">The sequence shown here is derived from an EMBL/GenBank/DDBJ whole genome shotgun (WGS) entry which is preliminary data.</text>
</comment>
<feature type="region of interest" description="Disordered" evidence="1">
    <location>
        <begin position="148"/>
        <end position="175"/>
    </location>
</feature>
<reference evidence="3" key="1">
    <citation type="submission" date="2015-09" db="EMBL/GenBank/DDBJ databases">
        <authorList>
            <person name="Fill T.P."/>
            <person name="Baretta J.F."/>
            <person name="de Almeida L.G."/>
            <person name="Rocha M."/>
            <person name="de Souza D.H."/>
            <person name="Malavazi I."/>
            <person name="Cerdeira L.T."/>
            <person name="Hong H."/>
            <person name="Samborskyy M."/>
            <person name="de Vasconcelos A.T."/>
            <person name="Leadlay P."/>
            <person name="Rodrigues-Filho E."/>
        </authorList>
    </citation>
    <scope>NUCLEOTIDE SEQUENCE [LARGE SCALE GENOMIC DNA]</scope>
    <source>
        <strain evidence="3">LaBioMMi 136</strain>
    </source>
</reference>
<dbReference type="EMBL" id="LJBN01000101">
    <property type="protein sequence ID" value="OOQ89923.1"/>
    <property type="molecule type" value="Genomic_DNA"/>
</dbReference>
<feature type="compositionally biased region" description="Basic and acidic residues" evidence="1">
    <location>
        <begin position="155"/>
        <end position="175"/>
    </location>
</feature>
<sequence length="262" mass="29616">MEGTTTIESHFEFSMIAAWNLGESFEVHQAAGFFHPDCERKAWLVRESTKDGPPLTCTPKAASPFGAVVGIWEQWQWMVGVFTLDVQAQWGGILPGHQSGNHHAEPSREWLVRRLEEQGSQDLRSGAGEGYRKAMRCWGLKDQAGQHRTAPACEPELRPRPVSPRDRPGRWRMEQHGSPDHVQWVRVLHLEGVIEEPCCGCARIPCPYGTLANVRDDDYYVFELSDQTTQSRRDLVINGSRGLQDEYGLDSEDNKQSGVLQY</sequence>
<dbReference type="AlphaFoldDB" id="A0A1S9RWL0"/>
<dbReference type="Proteomes" id="UP000190744">
    <property type="component" value="Unassembled WGS sequence"/>
</dbReference>
<proteinExistence type="predicted"/>
<accession>A0A1S9RWL0</accession>
<evidence type="ECO:0000313" key="2">
    <source>
        <dbReference type="EMBL" id="OOQ89923.1"/>
    </source>
</evidence>